<dbReference type="Pfam" id="PF12864">
    <property type="entry name" value="DUF3822"/>
    <property type="match status" value="1"/>
</dbReference>
<evidence type="ECO:0000313" key="1">
    <source>
        <dbReference type="EMBL" id="RXK86272.1"/>
    </source>
</evidence>
<comment type="caution">
    <text evidence="1">The sequence shown here is derived from an EMBL/GenBank/DDBJ whole genome shotgun (WGS) entry which is preliminary data.</text>
</comment>
<reference evidence="1 2" key="1">
    <citation type="submission" date="2019-01" db="EMBL/GenBank/DDBJ databases">
        <title>Filimonas sp. strain TTM-71.</title>
        <authorList>
            <person name="Chen W.-M."/>
        </authorList>
    </citation>
    <scope>NUCLEOTIDE SEQUENCE [LARGE SCALE GENOMIC DNA]</scope>
    <source>
        <strain evidence="1 2">TTM-71</strain>
    </source>
</reference>
<dbReference type="InterPro" id="IPR024213">
    <property type="entry name" value="DUF3822"/>
</dbReference>
<dbReference type="AlphaFoldDB" id="A0A4Q1DA55"/>
<protein>
    <submittedName>
        <fullName evidence="1">DUF3822 family protein</fullName>
    </submittedName>
</protein>
<sequence length="275" mass="32489">MVQKTFGIYTTTDTTAEEERLYVELGQRHIALWTAEETTRQILAFELFEHEMSPLDSLAEVLKQVKLFSRLLDNRYAKTQVIWENQECLLVPNSFHDREIAPNYLDLMFGNSVNTLVQEQQRPAEQMTAVFRIPRNWKDAAQQYFPGAAFEHKYLQLYYRFSNDPKGIYTLFYRSHFILILVKGFKVQLLQTFDYQTPEDALYHILNTCNQYKMDYDTTPVHVEGLIDLNSPMYEELKKYLRDVSTAEPSGEWQIGSEFAQHPPHYFLPFFKMMS</sequence>
<keyword evidence="2" id="KW-1185">Reference proteome</keyword>
<gene>
    <name evidence="1" type="ORF">ESB13_05545</name>
</gene>
<dbReference type="EMBL" id="SDHZ01000001">
    <property type="protein sequence ID" value="RXK86272.1"/>
    <property type="molecule type" value="Genomic_DNA"/>
</dbReference>
<organism evidence="1 2">
    <name type="scientific">Filimonas effusa</name>
    <dbReference type="NCBI Taxonomy" id="2508721"/>
    <lineage>
        <taxon>Bacteria</taxon>
        <taxon>Pseudomonadati</taxon>
        <taxon>Bacteroidota</taxon>
        <taxon>Chitinophagia</taxon>
        <taxon>Chitinophagales</taxon>
        <taxon>Chitinophagaceae</taxon>
        <taxon>Filimonas</taxon>
    </lineage>
</organism>
<dbReference type="OrthoDB" id="658622at2"/>
<dbReference type="Proteomes" id="UP000290545">
    <property type="component" value="Unassembled WGS sequence"/>
</dbReference>
<evidence type="ECO:0000313" key="2">
    <source>
        <dbReference type="Proteomes" id="UP000290545"/>
    </source>
</evidence>
<dbReference type="RefSeq" id="WP_129002022.1">
    <property type="nucleotide sequence ID" value="NZ_SDHZ01000001.1"/>
</dbReference>
<proteinExistence type="predicted"/>
<dbReference type="Gene3D" id="3.30.420.250">
    <property type="match status" value="1"/>
</dbReference>
<dbReference type="CDD" id="cd24013">
    <property type="entry name" value="ASKHA_ATPase_BT3980-like"/>
    <property type="match status" value="1"/>
</dbReference>
<name>A0A4Q1DA55_9BACT</name>
<accession>A0A4Q1DA55</accession>